<reference evidence="1 2" key="1">
    <citation type="submission" date="2021-06" db="EMBL/GenBank/DDBJ databases">
        <title>Nitratireductor porphyridii sp. nov., isolated from a small marine red alga, Porphyridium purpureum in South Korea.</title>
        <authorList>
            <person name="Kim K.H."/>
            <person name="Kristyanto S."/>
            <person name="Jeon C.O."/>
        </authorList>
    </citation>
    <scope>NUCLEOTIDE SEQUENCE [LARGE SCALE GENOMIC DNA]</scope>
    <source>
        <strain evidence="1 2">R6</strain>
    </source>
</reference>
<comment type="caution">
    <text evidence="1">The sequence shown here is derived from an EMBL/GenBank/DDBJ whole genome shotgun (WGS) entry which is preliminary data.</text>
</comment>
<accession>A0ABS7RDA9</accession>
<keyword evidence="2" id="KW-1185">Reference proteome</keyword>
<proteinExistence type="predicted"/>
<dbReference type="Proteomes" id="UP000777661">
    <property type="component" value="Unassembled WGS sequence"/>
</dbReference>
<dbReference type="EMBL" id="JAHSQO010000008">
    <property type="protein sequence ID" value="MBY8918897.1"/>
    <property type="molecule type" value="Genomic_DNA"/>
</dbReference>
<gene>
    <name evidence="1" type="ORF">KVG22_20015</name>
</gene>
<evidence type="ECO:0000313" key="1">
    <source>
        <dbReference type="EMBL" id="MBY8918897.1"/>
    </source>
</evidence>
<organism evidence="1 2">
    <name type="scientific">Nitratireductor rhodophyticola</name>
    <dbReference type="NCBI Taxonomy" id="2854036"/>
    <lineage>
        <taxon>Bacteria</taxon>
        <taxon>Pseudomonadati</taxon>
        <taxon>Pseudomonadota</taxon>
        <taxon>Alphaproteobacteria</taxon>
        <taxon>Hyphomicrobiales</taxon>
        <taxon>Phyllobacteriaceae</taxon>
        <taxon>Nitratireductor</taxon>
    </lineage>
</organism>
<sequence>MTSDRKPDVTPVGLFDVAGNRMVDAELWDAIAEKNLADWEAEWIPELFKLLQALNRKGVERRFWPQSRHWDWRDKMKAIEGRLANQSFSIVCQDMTQAMMTTDVTKRAQIASQKNDHLVYVDFLEAAPWNRREMTQMPPRFSGAGSILILAAIEQSKMEGFRGRIGLHSLPQANDFYANKVGMTDLGQDAAYQNLRYFEMTPEQAEAFIEKGRKK</sequence>
<dbReference type="RefSeq" id="WP_009452555.1">
    <property type="nucleotide sequence ID" value="NZ_CBDDPV010000002.1"/>
</dbReference>
<name>A0ABS7RDA9_9HYPH</name>
<evidence type="ECO:0000313" key="2">
    <source>
        <dbReference type="Proteomes" id="UP000777661"/>
    </source>
</evidence>
<protein>
    <submittedName>
        <fullName evidence="1">GNAT family N-acetyltransferase</fullName>
    </submittedName>
</protein>